<evidence type="ECO:0000256" key="3">
    <source>
        <dbReference type="ARBA" id="ARBA00022985"/>
    </source>
</evidence>
<dbReference type="PANTHER" id="PTHR42866">
    <property type="entry name" value="3-DEOXY-MANNO-OCTULOSONATE CYTIDYLYLTRANSFERASE"/>
    <property type="match status" value="1"/>
</dbReference>
<name>A0A520MZG0_9GAMM</name>
<evidence type="ECO:0000256" key="1">
    <source>
        <dbReference type="ARBA" id="ARBA00022679"/>
    </source>
</evidence>
<reference evidence="4 5" key="1">
    <citation type="submission" date="2019-02" db="EMBL/GenBank/DDBJ databases">
        <title>Prokaryotic population dynamics and viral predation in marine succession experiment using metagenomics: the confinement effect.</title>
        <authorList>
            <person name="Haro-Moreno J.M."/>
            <person name="Rodriguez-Valera F."/>
            <person name="Lopez-Perez M."/>
        </authorList>
    </citation>
    <scope>NUCLEOTIDE SEQUENCE [LARGE SCALE GENOMIC DNA]</scope>
    <source>
        <strain evidence="4">MED-G159</strain>
    </source>
</reference>
<dbReference type="NCBIfam" id="NF003952">
    <property type="entry name" value="PRK05450.1-5"/>
    <property type="match status" value="1"/>
</dbReference>
<dbReference type="GO" id="GO:0008690">
    <property type="term" value="F:3-deoxy-manno-octulosonate cytidylyltransferase activity"/>
    <property type="evidence" value="ECO:0007669"/>
    <property type="project" value="InterPro"/>
</dbReference>
<comment type="caution">
    <text evidence="4">The sequence shown here is derived from an EMBL/GenBank/DDBJ whole genome shotgun (WGS) entry which is preliminary data.</text>
</comment>
<dbReference type="InterPro" id="IPR004528">
    <property type="entry name" value="KdsB"/>
</dbReference>
<keyword evidence="2 4" id="KW-0548">Nucleotidyltransferase</keyword>
<sequence>MRIVIGIPARMGSTRFPGKPLCKIRGLTMLEHCYKRSCLSKAASEIFVAGCDIEIENEVSRFNGKFINTDKNITRPGLRVAEAAKSLGLDDDDIVVVLQGDEPLIRPEMIDSVLEPVASGAVPVSNGCYEASLDDLNDPAEIKVVCDNEMNALYMSRAPIPSQDHEEVRTKFFKQVCVMPFQWGFMKKFNNELKPTSLELQESIEMNRAIQHGFKVRMVETKFKTKSVDNENDRIDAENLMDSDEVFLSGYK</sequence>
<keyword evidence="3" id="KW-0448">Lipopolysaccharide biosynthesis</keyword>
<protein>
    <submittedName>
        <fullName evidence="4">3-deoxy-manno-octulosonate cytidylyltransferase</fullName>
    </submittedName>
</protein>
<proteinExistence type="predicted"/>
<dbReference type="EMBL" id="SHBE01000003">
    <property type="protein sequence ID" value="RZO26605.1"/>
    <property type="molecule type" value="Genomic_DNA"/>
</dbReference>
<dbReference type="InterPro" id="IPR029044">
    <property type="entry name" value="Nucleotide-diphossugar_trans"/>
</dbReference>
<evidence type="ECO:0000313" key="4">
    <source>
        <dbReference type="EMBL" id="RZO26605.1"/>
    </source>
</evidence>
<dbReference type="PANTHER" id="PTHR42866:SF2">
    <property type="entry name" value="3-DEOXY-MANNO-OCTULOSONATE CYTIDYLYLTRANSFERASE, MITOCHONDRIAL"/>
    <property type="match status" value="1"/>
</dbReference>
<dbReference type="InterPro" id="IPR003329">
    <property type="entry name" value="Cytidylyl_trans"/>
</dbReference>
<gene>
    <name evidence="4" type="ORF">EVA92_02350</name>
</gene>
<dbReference type="GO" id="GO:0009103">
    <property type="term" value="P:lipopolysaccharide biosynthetic process"/>
    <property type="evidence" value="ECO:0007669"/>
    <property type="project" value="UniProtKB-KW"/>
</dbReference>
<evidence type="ECO:0000256" key="2">
    <source>
        <dbReference type="ARBA" id="ARBA00022695"/>
    </source>
</evidence>
<dbReference type="GO" id="GO:0005829">
    <property type="term" value="C:cytosol"/>
    <property type="evidence" value="ECO:0007669"/>
    <property type="project" value="TreeGrafter"/>
</dbReference>
<dbReference type="AlphaFoldDB" id="A0A520MZG0"/>
<dbReference type="SUPFAM" id="SSF53448">
    <property type="entry name" value="Nucleotide-diphospho-sugar transferases"/>
    <property type="match status" value="1"/>
</dbReference>
<dbReference type="CDD" id="cd02517">
    <property type="entry name" value="CMP-KDO-Synthetase"/>
    <property type="match status" value="1"/>
</dbReference>
<dbReference type="Pfam" id="PF02348">
    <property type="entry name" value="CTP_transf_3"/>
    <property type="match status" value="1"/>
</dbReference>
<evidence type="ECO:0000313" key="5">
    <source>
        <dbReference type="Proteomes" id="UP000315825"/>
    </source>
</evidence>
<dbReference type="Proteomes" id="UP000315825">
    <property type="component" value="Unassembled WGS sequence"/>
</dbReference>
<dbReference type="Gene3D" id="3.90.550.10">
    <property type="entry name" value="Spore Coat Polysaccharide Biosynthesis Protein SpsA, Chain A"/>
    <property type="match status" value="1"/>
</dbReference>
<organism evidence="4 5">
    <name type="scientific">SAR86 cluster bacterium</name>
    <dbReference type="NCBI Taxonomy" id="2030880"/>
    <lineage>
        <taxon>Bacteria</taxon>
        <taxon>Pseudomonadati</taxon>
        <taxon>Pseudomonadota</taxon>
        <taxon>Gammaproteobacteria</taxon>
        <taxon>SAR86 cluster</taxon>
    </lineage>
</organism>
<keyword evidence="1 4" id="KW-0808">Transferase</keyword>
<accession>A0A520MZG0</accession>